<dbReference type="Gene3D" id="3.30.390.30">
    <property type="match status" value="1"/>
</dbReference>
<evidence type="ECO:0000256" key="2">
    <source>
        <dbReference type="ARBA" id="ARBA00022630"/>
    </source>
</evidence>
<evidence type="ECO:0000313" key="8">
    <source>
        <dbReference type="Proteomes" id="UP000653644"/>
    </source>
</evidence>
<dbReference type="InterPro" id="IPR016156">
    <property type="entry name" value="FAD/NAD-linked_Rdtase_dimer_sf"/>
</dbReference>
<evidence type="ECO:0000313" key="7">
    <source>
        <dbReference type="EMBL" id="GHA72227.1"/>
    </source>
</evidence>
<dbReference type="EMBL" id="BMVN01000084">
    <property type="protein sequence ID" value="GHA72227.1"/>
    <property type="molecule type" value="Genomic_DNA"/>
</dbReference>
<evidence type="ECO:0000256" key="3">
    <source>
        <dbReference type="ARBA" id="ARBA00022827"/>
    </source>
</evidence>
<evidence type="ECO:0000256" key="1">
    <source>
        <dbReference type="ARBA" id="ARBA00001974"/>
    </source>
</evidence>
<proteinExistence type="predicted"/>
<keyword evidence="4" id="KW-0560">Oxidoreductase</keyword>
<dbReference type="SUPFAM" id="SSF51905">
    <property type="entry name" value="FAD/NAD(P)-binding domain"/>
    <property type="match status" value="2"/>
</dbReference>
<dbReference type="PANTHER" id="PTHR43557:SF2">
    <property type="entry name" value="RIESKE DOMAIN-CONTAINING PROTEIN-RELATED"/>
    <property type="match status" value="1"/>
</dbReference>
<dbReference type="PANTHER" id="PTHR43557">
    <property type="entry name" value="APOPTOSIS-INDUCING FACTOR 1"/>
    <property type="match status" value="1"/>
</dbReference>
<sequence>MTSADTLRAFKRDGRIVVVGASLAGLRAAEALRAEGFTGSLTMIGDELGEPYDRPPLSKQVLTGWVPAENTTLPRRRGIDAEWLLGVPASGLDLATNNVRLADGREVPFDRLLIATGVRARPWFVESEAALDRVFVVRTREHAESLRRALAAGPSRVLIVGAGFTGSEIASACRTRELPVTVAELGATPLAGALGAVIGEVAADLQRTHGVDLRCGVKVTRLEGDAQGRFRRAHFDDGSTIDAEVAVVALGSIRNTEWLRESGLAAGVWGIVCDTGCHALDINGRANDDVFAAGDVARCPHPLYEYRLISLEHWANAVEQAEVAAHNMVSPQADHWPHASTPLFWSIQFGVNIKSVGVPTFADEVVVTQGSLDDHRFVAAYGYRGRVTAAVSFDNAKWLRHYRRLIETAAPFPPRCPTPDQPTDVHPAPVGLPGPSLLAQGATAVVTGRTRVSAASRPCTGIGRRGVG</sequence>
<dbReference type="Pfam" id="PF14759">
    <property type="entry name" value="Reductase_C"/>
    <property type="match status" value="1"/>
</dbReference>
<keyword evidence="3" id="KW-0274">FAD</keyword>
<evidence type="ECO:0000256" key="4">
    <source>
        <dbReference type="ARBA" id="ARBA00023002"/>
    </source>
</evidence>
<name>A0ABQ3DCS9_9ACTN</name>
<comment type="caution">
    <text evidence="7">The sequence shown here is derived from an EMBL/GenBank/DDBJ whole genome shotgun (WGS) entry which is preliminary data.</text>
</comment>
<evidence type="ECO:0000259" key="5">
    <source>
        <dbReference type="Pfam" id="PF07992"/>
    </source>
</evidence>
<feature type="domain" description="FAD/NAD(P)-binding" evidence="5">
    <location>
        <begin position="15"/>
        <end position="321"/>
    </location>
</feature>
<keyword evidence="2" id="KW-0285">Flavoprotein</keyword>
<reference evidence="8" key="1">
    <citation type="journal article" date="2019" name="Int. J. Syst. Evol. Microbiol.">
        <title>The Global Catalogue of Microorganisms (GCM) 10K type strain sequencing project: providing services to taxonomists for standard genome sequencing and annotation.</title>
        <authorList>
            <consortium name="The Broad Institute Genomics Platform"/>
            <consortium name="The Broad Institute Genome Sequencing Center for Infectious Disease"/>
            <person name="Wu L."/>
            <person name="Ma J."/>
        </authorList>
    </citation>
    <scope>NUCLEOTIDE SEQUENCE [LARGE SCALE GENOMIC DNA]</scope>
    <source>
        <strain evidence="8">JCM 4733</strain>
    </source>
</reference>
<keyword evidence="8" id="KW-1185">Reference proteome</keyword>
<accession>A0ABQ3DCS9</accession>
<dbReference type="Gene3D" id="3.50.50.60">
    <property type="entry name" value="FAD/NAD(P)-binding domain"/>
    <property type="match status" value="2"/>
</dbReference>
<dbReference type="InterPro" id="IPR050446">
    <property type="entry name" value="FAD-oxidoreductase/Apoptosis"/>
</dbReference>
<dbReference type="SUPFAM" id="SSF55424">
    <property type="entry name" value="FAD/NAD-linked reductases, dimerisation (C-terminal) domain"/>
    <property type="match status" value="1"/>
</dbReference>
<evidence type="ECO:0000259" key="6">
    <source>
        <dbReference type="Pfam" id="PF14759"/>
    </source>
</evidence>
<dbReference type="PRINTS" id="PR00411">
    <property type="entry name" value="PNDRDTASEI"/>
</dbReference>
<dbReference type="Proteomes" id="UP000653644">
    <property type="component" value="Unassembled WGS sequence"/>
</dbReference>
<gene>
    <name evidence="7" type="primary">hcaD</name>
    <name evidence="7" type="ORF">GCM10010345_89020</name>
</gene>
<organism evidence="7 8">
    <name type="scientific">Streptomyces canarius</name>
    <dbReference type="NCBI Taxonomy" id="285453"/>
    <lineage>
        <taxon>Bacteria</taxon>
        <taxon>Bacillati</taxon>
        <taxon>Actinomycetota</taxon>
        <taxon>Actinomycetes</taxon>
        <taxon>Kitasatosporales</taxon>
        <taxon>Streptomycetaceae</taxon>
        <taxon>Streptomyces</taxon>
    </lineage>
</organism>
<dbReference type="Pfam" id="PF07992">
    <property type="entry name" value="Pyr_redox_2"/>
    <property type="match status" value="1"/>
</dbReference>
<dbReference type="InterPro" id="IPR036188">
    <property type="entry name" value="FAD/NAD-bd_sf"/>
</dbReference>
<comment type="cofactor">
    <cofactor evidence="1">
        <name>FAD</name>
        <dbReference type="ChEBI" id="CHEBI:57692"/>
    </cofactor>
</comment>
<feature type="domain" description="Reductase C-terminal" evidence="6">
    <location>
        <begin position="344"/>
        <end position="414"/>
    </location>
</feature>
<dbReference type="PRINTS" id="PR00368">
    <property type="entry name" value="FADPNR"/>
</dbReference>
<protein>
    <submittedName>
        <fullName evidence="7">Pyridine nucleotide-disulfide oxidoreductase</fullName>
    </submittedName>
</protein>
<dbReference type="RefSeq" id="WP_189894886.1">
    <property type="nucleotide sequence ID" value="NZ_BMVN01000084.1"/>
</dbReference>
<dbReference type="InterPro" id="IPR028202">
    <property type="entry name" value="Reductase_C"/>
</dbReference>
<dbReference type="InterPro" id="IPR023753">
    <property type="entry name" value="FAD/NAD-binding_dom"/>
</dbReference>